<keyword evidence="1" id="KW-0472">Membrane</keyword>
<feature type="transmembrane region" description="Helical" evidence="1">
    <location>
        <begin position="56"/>
        <end position="76"/>
    </location>
</feature>
<comment type="caution">
    <text evidence="2">The sequence shown here is derived from an EMBL/GenBank/DDBJ whole genome shotgun (WGS) entry which is preliminary data.</text>
</comment>
<evidence type="ECO:0000313" key="2">
    <source>
        <dbReference type="EMBL" id="KAK9878482.1"/>
    </source>
</evidence>
<keyword evidence="3" id="KW-1185">Reference proteome</keyword>
<reference evidence="2 3" key="1">
    <citation type="submission" date="2023-03" db="EMBL/GenBank/DDBJ databases">
        <title>Genome insight into feeding habits of ladybird beetles.</title>
        <authorList>
            <person name="Li H.-S."/>
            <person name="Huang Y.-H."/>
            <person name="Pang H."/>
        </authorList>
    </citation>
    <scope>NUCLEOTIDE SEQUENCE [LARGE SCALE GENOMIC DNA]</scope>
    <source>
        <strain evidence="2">SYSU_2023b</strain>
        <tissue evidence="2">Whole body</tissue>
    </source>
</reference>
<organism evidence="2 3">
    <name type="scientific">Henosepilachna vigintioctopunctata</name>
    <dbReference type="NCBI Taxonomy" id="420089"/>
    <lineage>
        <taxon>Eukaryota</taxon>
        <taxon>Metazoa</taxon>
        <taxon>Ecdysozoa</taxon>
        <taxon>Arthropoda</taxon>
        <taxon>Hexapoda</taxon>
        <taxon>Insecta</taxon>
        <taxon>Pterygota</taxon>
        <taxon>Neoptera</taxon>
        <taxon>Endopterygota</taxon>
        <taxon>Coleoptera</taxon>
        <taxon>Polyphaga</taxon>
        <taxon>Cucujiformia</taxon>
        <taxon>Coccinelloidea</taxon>
        <taxon>Coccinellidae</taxon>
        <taxon>Epilachninae</taxon>
        <taxon>Epilachnini</taxon>
        <taxon>Henosepilachna</taxon>
    </lineage>
</organism>
<dbReference type="EMBL" id="JARQZJ010000049">
    <property type="protein sequence ID" value="KAK9878482.1"/>
    <property type="molecule type" value="Genomic_DNA"/>
</dbReference>
<proteinExistence type="predicted"/>
<keyword evidence="1" id="KW-0812">Transmembrane</keyword>
<evidence type="ECO:0000313" key="3">
    <source>
        <dbReference type="Proteomes" id="UP001431783"/>
    </source>
</evidence>
<protein>
    <recommendedName>
        <fullName evidence="4">ATP synthase F0 subunit 8</fullName>
    </recommendedName>
</protein>
<keyword evidence="1" id="KW-1133">Transmembrane helix</keyword>
<accession>A0AAW1UCQ3</accession>
<dbReference type="AlphaFoldDB" id="A0AAW1UCQ3"/>
<name>A0AAW1UCQ3_9CUCU</name>
<feature type="transmembrane region" description="Helical" evidence="1">
    <location>
        <begin position="20"/>
        <end position="36"/>
    </location>
</feature>
<evidence type="ECO:0000256" key="1">
    <source>
        <dbReference type="SAM" id="Phobius"/>
    </source>
</evidence>
<dbReference type="Proteomes" id="UP001431783">
    <property type="component" value="Unassembled WGS sequence"/>
</dbReference>
<sequence>MNSFFAYYLNNTTLIDHLNLSWSCFCGYFFNTILFISNDQTSNISIITETLSDLKAYFYIVIVNFFLIFIAWKIYYKRITDQFMQPATSKAIEELKASVSKLKLPKEHSPRI</sequence>
<gene>
    <name evidence="2" type="ORF">WA026_022378</name>
</gene>
<evidence type="ECO:0008006" key="4">
    <source>
        <dbReference type="Google" id="ProtNLM"/>
    </source>
</evidence>